<evidence type="ECO:0000313" key="4">
    <source>
        <dbReference type="EMBL" id="PZQ21540.1"/>
    </source>
</evidence>
<dbReference type="InterPro" id="IPR036291">
    <property type="entry name" value="NAD(P)-bd_dom_sf"/>
</dbReference>
<evidence type="ECO:0000256" key="3">
    <source>
        <dbReference type="RuleBase" id="RU000363"/>
    </source>
</evidence>
<dbReference type="PROSITE" id="PS00061">
    <property type="entry name" value="ADH_SHORT"/>
    <property type="match status" value="1"/>
</dbReference>
<comment type="caution">
    <text evidence="4">The sequence shown here is derived from an EMBL/GenBank/DDBJ whole genome shotgun (WGS) entry which is preliminary data.</text>
</comment>
<dbReference type="PROSITE" id="PS51318">
    <property type="entry name" value="TAT"/>
    <property type="match status" value="1"/>
</dbReference>
<reference evidence="4 5" key="1">
    <citation type="submission" date="2017-08" db="EMBL/GenBank/DDBJ databases">
        <title>Infants hospitalized years apart are colonized by the same room-sourced microbial strains.</title>
        <authorList>
            <person name="Brooks B."/>
            <person name="Olm M.R."/>
            <person name="Firek B.A."/>
            <person name="Baker R."/>
            <person name="Thomas B.C."/>
            <person name="Morowitz M.J."/>
            <person name="Banfield J.F."/>
        </authorList>
    </citation>
    <scope>NUCLEOTIDE SEQUENCE [LARGE SCALE GENOMIC DNA]</scope>
    <source>
        <strain evidence="4">S2_005_003_R2_47</strain>
    </source>
</reference>
<dbReference type="PANTHER" id="PTHR43391">
    <property type="entry name" value="RETINOL DEHYDROGENASE-RELATED"/>
    <property type="match status" value="1"/>
</dbReference>
<sequence>MPYLSDPSSPSRRQIIVGGAALAATAPTLLHAAALAPDALKGRTVLITGASSGFGRAGALLYARHGAKVIASMRNLPRPEAETLAAEASQDGLDVQIVEIDVTSDESVRAGTARALELAGGRIDTLINNAGIGITGPVEVQDMEATKAIFDTNVLGIQRMLIAMLPQMRAAKAGQVVNISSQLGRVIIPGGGHYSATKFAVEALSEQLAYELVPHGIDVTIIQPGGYPTKVWVNRNIYTGALRDRSAPELLAAYEPFTRGMGTEDGSGRSADIADVPRAIAEIMAMPAGKRPLRRAVHPGSKPQEAINRVSAEVQVAWLGGGPLGPLIKAVHD</sequence>
<evidence type="ECO:0000256" key="1">
    <source>
        <dbReference type="ARBA" id="ARBA00006484"/>
    </source>
</evidence>
<accession>A0A2W5N5X1</accession>
<comment type="similarity">
    <text evidence="1 3">Belongs to the short-chain dehydrogenases/reductases (SDR) family.</text>
</comment>
<dbReference type="InterPro" id="IPR002347">
    <property type="entry name" value="SDR_fam"/>
</dbReference>
<dbReference type="Gene3D" id="3.40.50.720">
    <property type="entry name" value="NAD(P)-binding Rossmann-like Domain"/>
    <property type="match status" value="1"/>
</dbReference>
<dbReference type="PANTHER" id="PTHR43391:SF86">
    <property type="entry name" value="SHORT-CHAIN DEHYDROGENASE_REDUCTASE FAMILY PROTEIN"/>
    <property type="match status" value="1"/>
</dbReference>
<dbReference type="GO" id="GO:0005829">
    <property type="term" value="C:cytosol"/>
    <property type="evidence" value="ECO:0007669"/>
    <property type="project" value="TreeGrafter"/>
</dbReference>
<dbReference type="CDD" id="cd05374">
    <property type="entry name" value="17beta-HSD-like_SDR_c"/>
    <property type="match status" value="1"/>
</dbReference>
<dbReference type="GO" id="GO:0016491">
    <property type="term" value="F:oxidoreductase activity"/>
    <property type="evidence" value="ECO:0007669"/>
    <property type="project" value="UniProtKB-KW"/>
</dbReference>
<evidence type="ECO:0000313" key="5">
    <source>
        <dbReference type="Proteomes" id="UP000248597"/>
    </source>
</evidence>
<dbReference type="AlphaFoldDB" id="A0A2W5N5X1"/>
<evidence type="ECO:0000256" key="2">
    <source>
        <dbReference type="ARBA" id="ARBA00023002"/>
    </source>
</evidence>
<dbReference type="InterPro" id="IPR020904">
    <property type="entry name" value="Sc_DH/Rdtase_CS"/>
</dbReference>
<dbReference type="SUPFAM" id="SSF51735">
    <property type="entry name" value="NAD(P)-binding Rossmann-fold domains"/>
    <property type="match status" value="1"/>
</dbReference>
<dbReference type="InterPro" id="IPR006311">
    <property type="entry name" value="TAT_signal"/>
</dbReference>
<proteinExistence type="inferred from homology"/>
<protein>
    <submittedName>
        <fullName evidence="4">Short-chain dehydrogenase/reductase</fullName>
    </submittedName>
</protein>
<dbReference type="EMBL" id="QFPJ01000027">
    <property type="protein sequence ID" value="PZQ21540.1"/>
    <property type="molecule type" value="Genomic_DNA"/>
</dbReference>
<dbReference type="PRINTS" id="PR00080">
    <property type="entry name" value="SDRFAMILY"/>
</dbReference>
<organism evidence="4 5">
    <name type="scientific">Sphingopyxis macrogoltabida</name>
    <name type="common">Sphingomonas macrogoltabidus</name>
    <dbReference type="NCBI Taxonomy" id="33050"/>
    <lineage>
        <taxon>Bacteria</taxon>
        <taxon>Pseudomonadati</taxon>
        <taxon>Pseudomonadota</taxon>
        <taxon>Alphaproteobacteria</taxon>
        <taxon>Sphingomonadales</taxon>
        <taxon>Sphingomonadaceae</taxon>
        <taxon>Sphingopyxis</taxon>
    </lineage>
</organism>
<dbReference type="Pfam" id="PF00106">
    <property type="entry name" value="adh_short"/>
    <property type="match status" value="1"/>
</dbReference>
<gene>
    <name evidence="4" type="ORF">DI569_11465</name>
</gene>
<keyword evidence="2" id="KW-0560">Oxidoreductase</keyword>
<dbReference type="PRINTS" id="PR00081">
    <property type="entry name" value="GDHRDH"/>
</dbReference>
<dbReference type="Proteomes" id="UP000248597">
    <property type="component" value="Unassembled WGS sequence"/>
</dbReference>
<name>A0A2W5N5X1_SPHMC</name>